<evidence type="ECO:0000313" key="2">
    <source>
        <dbReference type="Proteomes" id="UP000800097"/>
    </source>
</evidence>
<organism evidence="1 2">
    <name type="scientific">Westerdykella ornata</name>
    <dbReference type="NCBI Taxonomy" id="318751"/>
    <lineage>
        <taxon>Eukaryota</taxon>
        <taxon>Fungi</taxon>
        <taxon>Dikarya</taxon>
        <taxon>Ascomycota</taxon>
        <taxon>Pezizomycotina</taxon>
        <taxon>Dothideomycetes</taxon>
        <taxon>Pleosporomycetidae</taxon>
        <taxon>Pleosporales</taxon>
        <taxon>Sporormiaceae</taxon>
        <taxon>Westerdykella</taxon>
    </lineage>
</organism>
<dbReference type="OrthoDB" id="3797359at2759"/>
<accession>A0A6A6J6Y8</accession>
<keyword evidence="2" id="KW-1185">Reference proteome</keyword>
<protein>
    <recommendedName>
        <fullName evidence="3">SH3 domain-containing protein</fullName>
    </recommendedName>
</protein>
<evidence type="ECO:0000313" key="1">
    <source>
        <dbReference type="EMBL" id="KAF2271758.1"/>
    </source>
</evidence>
<proteinExistence type="predicted"/>
<dbReference type="RefSeq" id="XP_033649297.1">
    <property type="nucleotide sequence ID" value="XM_033799362.1"/>
</dbReference>
<reference evidence="1" key="1">
    <citation type="journal article" date="2020" name="Stud. Mycol.">
        <title>101 Dothideomycetes genomes: a test case for predicting lifestyles and emergence of pathogens.</title>
        <authorList>
            <person name="Haridas S."/>
            <person name="Albert R."/>
            <person name="Binder M."/>
            <person name="Bloem J."/>
            <person name="Labutti K."/>
            <person name="Salamov A."/>
            <person name="Andreopoulos B."/>
            <person name="Baker S."/>
            <person name="Barry K."/>
            <person name="Bills G."/>
            <person name="Bluhm B."/>
            <person name="Cannon C."/>
            <person name="Castanera R."/>
            <person name="Culley D."/>
            <person name="Daum C."/>
            <person name="Ezra D."/>
            <person name="Gonzalez J."/>
            <person name="Henrissat B."/>
            <person name="Kuo A."/>
            <person name="Liang C."/>
            <person name="Lipzen A."/>
            <person name="Lutzoni F."/>
            <person name="Magnuson J."/>
            <person name="Mondo S."/>
            <person name="Nolan M."/>
            <person name="Ohm R."/>
            <person name="Pangilinan J."/>
            <person name="Park H.-J."/>
            <person name="Ramirez L."/>
            <person name="Alfaro M."/>
            <person name="Sun H."/>
            <person name="Tritt A."/>
            <person name="Yoshinaga Y."/>
            <person name="Zwiers L.-H."/>
            <person name="Turgeon B."/>
            <person name="Goodwin S."/>
            <person name="Spatafora J."/>
            <person name="Crous P."/>
            <person name="Grigoriev I."/>
        </authorList>
    </citation>
    <scope>NUCLEOTIDE SEQUENCE</scope>
    <source>
        <strain evidence="1">CBS 379.55</strain>
    </source>
</reference>
<dbReference type="GeneID" id="54552537"/>
<dbReference type="EMBL" id="ML986533">
    <property type="protein sequence ID" value="KAF2271758.1"/>
    <property type="molecule type" value="Genomic_DNA"/>
</dbReference>
<sequence length="266" mass="30784">MALRSFFVLQQVRLHVSLGADGSNRIGVVLAQGKELFSDSTHGPHADTLHYILSNLDYTMDEQTQSALDGHLQVSHSNNLQTLQKPAGRYARAIRKGRPRPSDTWDVKFAKNDIVEILEDLGRDWYYLRKEKNGTKGTAHGSWLDFTYQAFQTFQQDSDKLFSRKDNSTFITLPPVMYFCQEIKCKEEKRDDNKPDFCNHELEKLLRRSGNYSCKLLRQQRIKWHPDQFAKYCREDCREVLTRKADSLCAMLGSLLAKEKEKGQSK</sequence>
<name>A0A6A6J6Y8_WESOR</name>
<gene>
    <name evidence="1" type="ORF">EI97DRAFT_437538</name>
</gene>
<dbReference type="InterPro" id="IPR036028">
    <property type="entry name" value="SH3-like_dom_sf"/>
</dbReference>
<dbReference type="Proteomes" id="UP000800097">
    <property type="component" value="Unassembled WGS sequence"/>
</dbReference>
<dbReference type="AlphaFoldDB" id="A0A6A6J6Y8"/>
<dbReference type="SUPFAM" id="SSF50044">
    <property type="entry name" value="SH3-domain"/>
    <property type="match status" value="1"/>
</dbReference>
<evidence type="ECO:0008006" key="3">
    <source>
        <dbReference type="Google" id="ProtNLM"/>
    </source>
</evidence>